<dbReference type="KEGG" id="blau:DQQ01_09995"/>
<dbReference type="EMBL" id="CP030280">
    <property type="protein sequence ID" value="AWY98424.1"/>
    <property type="molecule type" value="Genomic_DNA"/>
</dbReference>
<dbReference type="InterPro" id="IPR058108">
    <property type="entry name" value="CptIN-like"/>
</dbReference>
<evidence type="ECO:0000313" key="2">
    <source>
        <dbReference type="Proteomes" id="UP000250003"/>
    </source>
</evidence>
<dbReference type="OrthoDB" id="1682300at2"/>
<dbReference type="Gene3D" id="3.10.129.130">
    <property type="match status" value="1"/>
</dbReference>
<gene>
    <name evidence="1" type="ORF">DQQ01_09995</name>
</gene>
<reference evidence="2" key="1">
    <citation type="submission" date="2018-06" db="EMBL/GenBank/DDBJ databases">
        <title>Description of Blautia argi sp. nov., a new anaerobic isolated from dog feces.</title>
        <authorList>
            <person name="Chang Y.-H."/>
            <person name="Paek J."/>
            <person name="Shin Y."/>
        </authorList>
    </citation>
    <scope>NUCLEOTIDE SEQUENCE [LARGE SCALE GENOMIC DNA]</scope>
    <source>
        <strain evidence="2">KCTC 15426</strain>
    </source>
</reference>
<name>A0A2Z4UC44_9FIRM</name>
<dbReference type="CDD" id="cd17492">
    <property type="entry name" value="toxin_CptN"/>
    <property type="match status" value="1"/>
</dbReference>
<keyword evidence="2" id="KW-1185">Reference proteome</keyword>
<evidence type="ECO:0000313" key="1">
    <source>
        <dbReference type="EMBL" id="AWY98424.1"/>
    </source>
</evidence>
<dbReference type="InterPro" id="IPR053735">
    <property type="entry name" value="Type_III_TA_endoRNase"/>
</dbReference>
<dbReference type="NCBIfam" id="NF047359">
    <property type="entry name" value="CptIN"/>
    <property type="match status" value="1"/>
</dbReference>
<dbReference type="AlphaFoldDB" id="A0A2Z4UC44"/>
<dbReference type="RefSeq" id="WP_111919913.1">
    <property type="nucleotide sequence ID" value="NZ_CAUWHR010000002.1"/>
</dbReference>
<proteinExistence type="predicted"/>
<sequence>MTNHYFYFISDEYFQKFPDRYLMKNKESTDGQTHNRPCYCAFQDRQHPEVYWLIPFSSQVAKFRKVYKSKLARYHRCNTLVFGEVLGHEKAFLIQNMCPVTRRYVTMQYMDAASQKPVCISQKTQKQILKYSREVLEQLRHGNSSLIFPNVLSIEQQLLNEEQKKRTPFISLP</sequence>
<organism evidence="1 2">
    <name type="scientific">Blautia argi</name>
    <dbReference type="NCBI Taxonomy" id="1912897"/>
    <lineage>
        <taxon>Bacteria</taxon>
        <taxon>Bacillati</taxon>
        <taxon>Bacillota</taxon>
        <taxon>Clostridia</taxon>
        <taxon>Lachnospirales</taxon>
        <taxon>Lachnospiraceae</taxon>
        <taxon>Blautia</taxon>
    </lineage>
</organism>
<accession>A0A2Z4UC44</accession>
<protein>
    <recommendedName>
        <fullName evidence="3">Type III toxin-antitoxin system ToxN/AbiQ family toxin</fullName>
    </recommendedName>
</protein>
<evidence type="ECO:0008006" key="3">
    <source>
        <dbReference type="Google" id="ProtNLM"/>
    </source>
</evidence>
<dbReference type="Proteomes" id="UP000250003">
    <property type="component" value="Chromosome"/>
</dbReference>